<name>A0AAW1XPB2_RUBAR</name>
<organism evidence="1 2">
    <name type="scientific">Rubus argutus</name>
    <name type="common">Southern blackberry</name>
    <dbReference type="NCBI Taxonomy" id="59490"/>
    <lineage>
        <taxon>Eukaryota</taxon>
        <taxon>Viridiplantae</taxon>
        <taxon>Streptophyta</taxon>
        <taxon>Embryophyta</taxon>
        <taxon>Tracheophyta</taxon>
        <taxon>Spermatophyta</taxon>
        <taxon>Magnoliopsida</taxon>
        <taxon>eudicotyledons</taxon>
        <taxon>Gunneridae</taxon>
        <taxon>Pentapetalae</taxon>
        <taxon>rosids</taxon>
        <taxon>fabids</taxon>
        <taxon>Rosales</taxon>
        <taxon>Rosaceae</taxon>
        <taxon>Rosoideae</taxon>
        <taxon>Rosoideae incertae sedis</taxon>
        <taxon>Rubus</taxon>
    </lineage>
</organism>
<dbReference type="AlphaFoldDB" id="A0AAW1XPB2"/>
<dbReference type="Proteomes" id="UP001457282">
    <property type="component" value="Unassembled WGS sequence"/>
</dbReference>
<dbReference type="EMBL" id="JBEDUW010000003">
    <property type="protein sequence ID" value="KAK9938141.1"/>
    <property type="molecule type" value="Genomic_DNA"/>
</dbReference>
<comment type="caution">
    <text evidence="1">The sequence shown here is derived from an EMBL/GenBank/DDBJ whole genome shotgun (WGS) entry which is preliminary data.</text>
</comment>
<keyword evidence="2" id="KW-1185">Reference proteome</keyword>
<accession>A0AAW1XPB2</accession>
<proteinExistence type="predicted"/>
<gene>
    <name evidence="1" type="ORF">M0R45_014897</name>
</gene>
<reference evidence="1 2" key="1">
    <citation type="journal article" date="2023" name="G3 (Bethesda)">
        <title>A chromosome-length genome assembly and annotation of blackberry (Rubus argutus, cv. 'Hillquist').</title>
        <authorList>
            <person name="Bruna T."/>
            <person name="Aryal R."/>
            <person name="Dudchenko O."/>
            <person name="Sargent D.J."/>
            <person name="Mead D."/>
            <person name="Buti M."/>
            <person name="Cavallini A."/>
            <person name="Hytonen T."/>
            <person name="Andres J."/>
            <person name="Pham M."/>
            <person name="Weisz D."/>
            <person name="Mascagni F."/>
            <person name="Usai G."/>
            <person name="Natali L."/>
            <person name="Bassil N."/>
            <person name="Fernandez G.E."/>
            <person name="Lomsadze A."/>
            <person name="Armour M."/>
            <person name="Olukolu B."/>
            <person name="Poorten T."/>
            <person name="Britton C."/>
            <person name="Davik J."/>
            <person name="Ashrafi H."/>
            <person name="Aiden E.L."/>
            <person name="Borodovsky M."/>
            <person name="Worthington M."/>
        </authorList>
    </citation>
    <scope>NUCLEOTIDE SEQUENCE [LARGE SCALE GENOMIC DNA]</scope>
    <source>
        <strain evidence="1">PI 553951</strain>
    </source>
</reference>
<sequence>MSEVRVEMARGRAKSEKDYHWQPGEEGGRLWVSVDTHLVSCLPCSSGMALLMQVWRWLEGYGWGVVHDECGETESTGGSSGMRWHEMV</sequence>
<protein>
    <submittedName>
        <fullName evidence="1">Uncharacterized protein</fullName>
    </submittedName>
</protein>
<evidence type="ECO:0000313" key="1">
    <source>
        <dbReference type="EMBL" id="KAK9938141.1"/>
    </source>
</evidence>
<evidence type="ECO:0000313" key="2">
    <source>
        <dbReference type="Proteomes" id="UP001457282"/>
    </source>
</evidence>